<dbReference type="AlphaFoldDB" id="A0A915K2I4"/>
<reference evidence="2" key="1">
    <citation type="submission" date="2022-11" db="UniProtKB">
        <authorList>
            <consortium name="WormBaseParasite"/>
        </authorList>
    </citation>
    <scope>IDENTIFICATION</scope>
</reference>
<organism evidence="1 2">
    <name type="scientific">Romanomermis culicivorax</name>
    <name type="common">Nematode worm</name>
    <dbReference type="NCBI Taxonomy" id="13658"/>
    <lineage>
        <taxon>Eukaryota</taxon>
        <taxon>Metazoa</taxon>
        <taxon>Ecdysozoa</taxon>
        <taxon>Nematoda</taxon>
        <taxon>Enoplea</taxon>
        <taxon>Dorylaimia</taxon>
        <taxon>Mermithida</taxon>
        <taxon>Mermithoidea</taxon>
        <taxon>Mermithidae</taxon>
        <taxon>Romanomermis</taxon>
    </lineage>
</organism>
<accession>A0A915K2I4</accession>
<proteinExistence type="predicted"/>
<dbReference type="Proteomes" id="UP000887565">
    <property type="component" value="Unplaced"/>
</dbReference>
<name>A0A915K2I4_ROMCU</name>
<keyword evidence="1" id="KW-1185">Reference proteome</keyword>
<dbReference type="WBParaSite" id="nRc.2.0.1.t33013-RA">
    <property type="protein sequence ID" value="nRc.2.0.1.t33013-RA"/>
    <property type="gene ID" value="nRc.2.0.1.g33013"/>
</dbReference>
<sequence length="133" mass="13693">MTKPPHMWTSRRTPIFGGRGTVAVGNSDASVMLTTLLTAHNGSPKAMATGCCCAIPASVWAPILIVVGDMATTAVGRTLGLASSTARRTASTASDDVLLTGFMLTDVMYFGGGGGKADDRVTDIGSLSREQLD</sequence>
<evidence type="ECO:0000313" key="1">
    <source>
        <dbReference type="Proteomes" id="UP000887565"/>
    </source>
</evidence>
<evidence type="ECO:0000313" key="2">
    <source>
        <dbReference type="WBParaSite" id="nRc.2.0.1.t33013-RA"/>
    </source>
</evidence>
<protein>
    <submittedName>
        <fullName evidence="2">Uncharacterized protein</fullName>
    </submittedName>
</protein>